<dbReference type="Gene3D" id="1.20.5.1160">
    <property type="entry name" value="Vasodilator-stimulated phosphoprotein"/>
    <property type="match status" value="3"/>
</dbReference>
<sequence>MSVRFSSASRRLGSCGGAGSVRLSSGGAGFGVGSTGSVPGFGSGFTCAFGGSSSAGGYSAGLGGGNASCAAFTGNEHGLLSGNEKVTMQNLNDRLASYLDNVRALEEANADLEQKIKGWYEKFGPGSCRGLDHDYSRYFTVIDDLRNQIISATTSNANVVLQNDNARLTADDFRLNVDADVSSLRRVLDELTLCRTDLEIQLETLSEELAYLKKNHEEEMKALQCAAGGNVNVEMNAAPGVDLTVLLNNMRAEYEDLAEQNRRDAEAWFNEKSASLQQQISDDAGATTSARNELTEMKRTLQTLEIELQSLLATKHSLECSLTETEGNYCAQLAQIQAQIGALEEQLHQVRTETEGQKLEYEQLLDIKVHLEKEIETYCRLIDGEDGVHTVEEKSTKVNNMKSEQRKGSFGAVAMSFRLSSGSRRLCSQAGPGRLTGGRTGFRAGNVCCGLGAGSNFSGPLGSVSSRGSFSHGGGGLGSGVSTGFLENEHGLLSGNEKVTLQNLNDRLASYLDHVCALEEANADLEQKIKGWYEKCGPGSGRQLAHDYSKYFSVTEDLKRQIISVTTCNASIVLQNENARLTAEDFRLKYENELALHQSVEADINGLHRVMDELTLCTNDLEIQCEALSEELTYLKKNHQEEMKVMQGTAGGNVNVEINAAPGVDLTVLLNNMRAEYEDLAEQNREDAEAWFNEKSTSLHQQISDDVGAATAARNELMELKRNLQTLEIELQSLMAMKHSYECSLAETESNYCHQLQQIQEQIGATEDRLQQIRMETEGQKLEHERLLDVKIFLEKEIEMYCKLIDGEGRKSKSTCYKSEGRGPKNSENQVKDSKEEAVVKTVVGELDQLGSVLSLRVHSVEEKSSKISNITMEQRLPSKRNHHEVETALQHTCPDIMSLRLPSGSRRASPRPTTGSLRLSGGGASFGAGNACSMPGIGSSFSCAFGGSSSGGNALGSNACAGFTVNEGGLLSGNEKVTMQNLNDRLASYLENVRALEEANADLEQKIKGWYEKFGPGSCRGLDHDYSRYFPIIEDLKNQIIASTTSNANAVLQIDNARLTADDFRLKYENELALHQSVESDVNGLRRVLDEITLCRTDLEIQYETLSEELTYLKKNHKECAAGGNVNVEMNAAPGVDLTVLLNNMRAEYEALAEQNRRDAEAWFNEKSASLQQQITEDKHSLECSLTETEGNYCAQLAQIQAQIGALEEQLHQVRTETEGQKLEYEQLLDIKVHLEKEIETYCLLIGGDDGACKSGGYKSKDYGAGNVGNQMKVKAIVVKKVLEEVDQRSKILTTRLHSLEEKSQSN</sequence>
<evidence type="ECO:0000313" key="16">
    <source>
        <dbReference type="Proteomes" id="UP000242450"/>
    </source>
</evidence>
<keyword evidence="3" id="KW-0416">Keratin</keyword>
<dbReference type="Gene3D" id="1.20.5.500">
    <property type="entry name" value="Single helix bin"/>
    <property type="match status" value="2"/>
</dbReference>
<dbReference type="GO" id="GO:0031069">
    <property type="term" value="P:hair follicle morphogenesis"/>
    <property type="evidence" value="ECO:0007669"/>
    <property type="project" value="TreeGrafter"/>
</dbReference>
<comment type="subunit">
    <text evidence="7">Heterotetramer of two type I and two type II keratins. Interacts with KRT6A to form filaments.</text>
</comment>
<feature type="coiled-coil region" evidence="12">
    <location>
        <begin position="980"/>
        <end position="1014"/>
    </location>
</feature>
<reference evidence="15 16" key="1">
    <citation type="journal article" date="2018" name="Mol. Genet. Genomics">
        <title>The red deer Cervus elaphus genome CerEla1.0: sequencing, annotating, genes, and chromosomes.</title>
        <authorList>
            <person name="Bana N.A."/>
            <person name="Nyiri A."/>
            <person name="Nagy J."/>
            <person name="Frank K."/>
            <person name="Nagy T."/>
            <person name="Steger V."/>
            <person name="Schiller M."/>
            <person name="Lakatos P."/>
            <person name="Sugar L."/>
            <person name="Horn P."/>
            <person name="Barta E."/>
            <person name="Orosz L."/>
        </authorList>
    </citation>
    <scope>NUCLEOTIDE SEQUENCE [LARGE SCALE GENOMIC DNA]</scope>
    <source>
        <strain evidence="15">Hungarian</strain>
    </source>
</reference>
<feature type="domain" description="IF rod" evidence="14">
    <location>
        <begin position="976"/>
        <end position="1254"/>
    </location>
</feature>
<gene>
    <name evidence="15" type="ORF">Celaphus_00001294</name>
</gene>
<comment type="caution">
    <text evidence="15">The sequence shown here is derived from an EMBL/GenBank/DDBJ whole genome shotgun (WGS) entry which is preliminary data.</text>
</comment>
<dbReference type="GO" id="GO:0005737">
    <property type="term" value="C:cytoplasm"/>
    <property type="evidence" value="ECO:0007669"/>
    <property type="project" value="UniProtKB-SubCell"/>
</dbReference>
<dbReference type="PROSITE" id="PS51842">
    <property type="entry name" value="IF_ROD_2"/>
    <property type="match status" value="3"/>
</dbReference>
<evidence type="ECO:0000256" key="6">
    <source>
        <dbReference type="ARBA" id="ARBA00037136"/>
    </source>
</evidence>
<evidence type="ECO:0000256" key="10">
    <source>
        <dbReference type="ARBA" id="ARBA00042484"/>
    </source>
</evidence>
<dbReference type="GO" id="GO:0030855">
    <property type="term" value="P:epithelial cell differentiation"/>
    <property type="evidence" value="ECO:0007669"/>
    <property type="project" value="TreeGrafter"/>
</dbReference>
<evidence type="ECO:0000256" key="12">
    <source>
        <dbReference type="SAM" id="Coils"/>
    </source>
</evidence>
<organism evidence="15 16">
    <name type="scientific">Cervus elaphus hippelaphus</name>
    <name type="common">European red deer</name>
    <dbReference type="NCBI Taxonomy" id="46360"/>
    <lineage>
        <taxon>Eukaryota</taxon>
        <taxon>Metazoa</taxon>
        <taxon>Chordata</taxon>
        <taxon>Craniata</taxon>
        <taxon>Vertebrata</taxon>
        <taxon>Euteleostomi</taxon>
        <taxon>Mammalia</taxon>
        <taxon>Eutheria</taxon>
        <taxon>Laurasiatheria</taxon>
        <taxon>Artiodactyla</taxon>
        <taxon>Ruminantia</taxon>
        <taxon>Pecora</taxon>
        <taxon>Cervidae</taxon>
        <taxon>Cervinae</taxon>
        <taxon>Cervus</taxon>
    </lineage>
</organism>
<feature type="non-terminal residue" evidence="15">
    <location>
        <position position="1308"/>
    </location>
</feature>
<dbReference type="InterPro" id="IPR039008">
    <property type="entry name" value="IF_rod_dom"/>
</dbReference>
<evidence type="ECO:0000256" key="4">
    <source>
        <dbReference type="ARBA" id="ARBA00022754"/>
    </source>
</evidence>
<dbReference type="FunFam" id="1.20.5.1160:FF:000002">
    <property type="entry name" value="Type I keratin 10"/>
    <property type="match status" value="2"/>
</dbReference>
<feature type="compositionally biased region" description="Basic and acidic residues" evidence="13">
    <location>
        <begin position="819"/>
        <end position="834"/>
    </location>
</feature>
<evidence type="ECO:0000256" key="11">
    <source>
        <dbReference type="ARBA" id="ARBA00043216"/>
    </source>
</evidence>
<comment type="subcellular location">
    <subcellularLocation>
        <location evidence="1">Cytoplasm</location>
    </subcellularLocation>
</comment>
<dbReference type="PRINTS" id="PR01248">
    <property type="entry name" value="TYPE1KERATIN"/>
</dbReference>
<dbReference type="SMART" id="SM01391">
    <property type="entry name" value="Filament"/>
    <property type="match status" value="3"/>
</dbReference>
<dbReference type="GO" id="GO:0005882">
    <property type="term" value="C:intermediate filament"/>
    <property type="evidence" value="ECO:0007669"/>
    <property type="project" value="UniProtKB-KW"/>
</dbReference>
<evidence type="ECO:0000256" key="3">
    <source>
        <dbReference type="ARBA" id="ARBA00022744"/>
    </source>
</evidence>
<dbReference type="Gene3D" id="1.20.5.170">
    <property type="match status" value="3"/>
</dbReference>
<dbReference type="Pfam" id="PF00038">
    <property type="entry name" value="Filament"/>
    <property type="match status" value="3"/>
</dbReference>
<feature type="coiled-coil region" evidence="12">
    <location>
        <begin position="670"/>
        <end position="776"/>
    </location>
</feature>
<comment type="function">
    <text evidence="6">Essential for the proper assembly of type I and type II keratin protein complexes and formation of keratin intermediate filaments in the inner root sheath (irs).</text>
</comment>
<feature type="region of interest" description="Disordered" evidence="13">
    <location>
        <begin position="811"/>
        <end position="834"/>
    </location>
</feature>
<dbReference type="FunFam" id="1.20.5.500:FF:000001">
    <property type="entry name" value="Type II keratin 23"/>
    <property type="match status" value="2"/>
</dbReference>
<feature type="coiled-coil region" evidence="12">
    <location>
        <begin position="247"/>
        <end position="353"/>
    </location>
</feature>
<evidence type="ECO:0000256" key="7">
    <source>
        <dbReference type="ARBA" id="ARBA00038833"/>
    </source>
</evidence>
<evidence type="ECO:0000256" key="1">
    <source>
        <dbReference type="ARBA" id="ARBA00004496"/>
    </source>
</evidence>
<dbReference type="EMBL" id="MKHE01000005">
    <property type="protein sequence ID" value="OWK14938.1"/>
    <property type="molecule type" value="Genomic_DNA"/>
</dbReference>
<dbReference type="GO" id="GO:0045109">
    <property type="term" value="P:intermediate filament organization"/>
    <property type="evidence" value="ECO:0007669"/>
    <property type="project" value="TreeGrafter"/>
</dbReference>
<dbReference type="FunFam" id="1.20.5.170:FF:000002">
    <property type="entry name" value="Type I keratin KA11"/>
    <property type="match status" value="3"/>
</dbReference>
<evidence type="ECO:0000256" key="9">
    <source>
        <dbReference type="ARBA" id="ARBA00041720"/>
    </source>
</evidence>
<dbReference type="Proteomes" id="UP000242450">
    <property type="component" value="Chromosome 5"/>
</dbReference>
<proteinExistence type="predicted"/>
<dbReference type="PANTHER" id="PTHR23239:SF120">
    <property type="entry name" value="KERATIN, TYPE I CYTOSKELETAL 27"/>
    <property type="match status" value="1"/>
</dbReference>
<evidence type="ECO:0000313" key="15">
    <source>
        <dbReference type="EMBL" id="OWK14938.1"/>
    </source>
</evidence>
<feature type="coiled-coil region" evidence="12">
    <location>
        <begin position="188"/>
        <end position="222"/>
    </location>
</feature>
<evidence type="ECO:0000256" key="8">
    <source>
        <dbReference type="ARBA" id="ARBA00040314"/>
    </source>
</evidence>
<protein>
    <recommendedName>
        <fullName evidence="8">Keratin, type I cytoskeletal 27</fullName>
    </recommendedName>
    <alternativeName>
        <fullName evidence="9">Cytokeratin-27</fullName>
    </alternativeName>
    <alternativeName>
        <fullName evidence="10">Keratin-27</fullName>
    </alternativeName>
    <alternativeName>
        <fullName evidence="11">Type I inner root sheath-specific keratin-K25irs3</fullName>
    </alternativeName>
</protein>
<feature type="domain" description="IF rod" evidence="14">
    <location>
        <begin position="84"/>
        <end position="389"/>
    </location>
</feature>
<dbReference type="InterPro" id="IPR002957">
    <property type="entry name" value="Keratin_I"/>
</dbReference>
<evidence type="ECO:0000256" key="5">
    <source>
        <dbReference type="ARBA" id="ARBA00023054"/>
    </source>
</evidence>
<feature type="domain" description="IF rod" evidence="14">
    <location>
        <begin position="497"/>
        <end position="812"/>
    </location>
</feature>
<evidence type="ECO:0000259" key="14">
    <source>
        <dbReference type="PROSITE" id="PS51842"/>
    </source>
</evidence>
<dbReference type="PANTHER" id="PTHR23239">
    <property type="entry name" value="INTERMEDIATE FILAMENT"/>
    <property type="match status" value="1"/>
</dbReference>
<name>A0A212D9L8_CEREH</name>
<accession>A0A212D9L8</accession>
<dbReference type="GO" id="GO:0005198">
    <property type="term" value="F:structural molecule activity"/>
    <property type="evidence" value="ECO:0007669"/>
    <property type="project" value="InterPro"/>
</dbReference>
<evidence type="ECO:0000256" key="2">
    <source>
        <dbReference type="ARBA" id="ARBA00022490"/>
    </source>
</evidence>
<feature type="region of interest" description="Disordered" evidence="13">
    <location>
        <begin position="902"/>
        <end position="921"/>
    </location>
</feature>
<dbReference type="OrthoDB" id="9447587at2759"/>
<keyword evidence="5 12" id="KW-0175">Coiled coil</keyword>
<keyword evidence="2" id="KW-0963">Cytoplasm</keyword>
<keyword evidence="16" id="KW-1185">Reference proteome</keyword>
<evidence type="ECO:0000256" key="13">
    <source>
        <dbReference type="SAM" id="MobiDB-lite"/>
    </source>
</evidence>
<feature type="coiled-coil region" evidence="12">
    <location>
        <begin position="88"/>
        <end position="122"/>
    </location>
</feature>
<dbReference type="SUPFAM" id="SSF64593">
    <property type="entry name" value="Intermediate filament protein, coiled coil region"/>
    <property type="match status" value="6"/>
</dbReference>
<keyword evidence="4" id="KW-0403">Intermediate filament</keyword>